<dbReference type="NCBIfam" id="NF011405">
    <property type="entry name" value="PRK14830.1"/>
    <property type="match status" value="1"/>
</dbReference>
<dbReference type="EMBL" id="QMQB01000072">
    <property type="protein sequence ID" value="RLE13747.1"/>
    <property type="molecule type" value="Genomic_DNA"/>
</dbReference>
<feature type="binding site" evidence="2">
    <location>
        <position position="188"/>
    </location>
    <ligand>
        <name>substrate</name>
    </ligand>
</feature>
<feature type="binding site" evidence="2">
    <location>
        <position position="71"/>
    </location>
    <ligand>
        <name>substrate</name>
    </ligand>
</feature>
<feature type="binding site" evidence="2">
    <location>
        <begin position="194"/>
        <end position="196"/>
    </location>
    <ligand>
        <name>substrate</name>
    </ligand>
</feature>
<feature type="binding site" evidence="2">
    <location>
        <position position="33"/>
    </location>
    <ligand>
        <name>substrate</name>
    </ligand>
</feature>
<dbReference type="CDD" id="cd00475">
    <property type="entry name" value="Cis_IPPS"/>
    <property type="match status" value="1"/>
</dbReference>
<feature type="binding site" evidence="2">
    <location>
        <position position="207"/>
    </location>
    <ligand>
        <name>Mg(2+)</name>
        <dbReference type="ChEBI" id="CHEBI:18420"/>
    </ligand>
</feature>
<feature type="binding site" evidence="2">
    <location>
        <begin position="21"/>
        <end position="24"/>
    </location>
    <ligand>
        <name>substrate</name>
    </ligand>
</feature>
<dbReference type="AlphaFoldDB" id="A0A662DGW1"/>
<proteinExistence type="inferred from homology"/>
<evidence type="ECO:0000256" key="2">
    <source>
        <dbReference type="HAMAP-Rule" id="MF_01139"/>
    </source>
</evidence>
<feature type="binding site" evidence="2">
    <location>
        <position position="69"/>
    </location>
    <ligand>
        <name>substrate</name>
    </ligand>
</feature>
<evidence type="ECO:0000256" key="1">
    <source>
        <dbReference type="ARBA" id="ARBA00022679"/>
    </source>
</evidence>
<dbReference type="GO" id="GO:0045547">
    <property type="term" value="F:ditrans,polycis-polyprenyl diphosphate synthase [(2E,6E)-farnesyl diphosphate specific] activity"/>
    <property type="evidence" value="ECO:0007669"/>
    <property type="project" value="TreeGrafter"/>
</dbReference>
<dbReference type="Proteomes" id="UP000267654">
    <property type="component" value="Unassembled WGS sequence"/>
</dbReference>
<dbReference type="HAMAP" id="MF_01139">
    <property type="entry name" value="ISPT"/>
    <property type="match status" value="1"/>
</dbReference>
<reference evidence="3 4" key="1">
    <citation type="submission" date="2018-06" db="EMBL/GenBank/DDBJ databases">
        <title>Extensive metabolic versatility and redundancy in microbially diverse, dynamic hydrothermal sediments.</title>
        <authorList>
            <person name="Dombrowski N."/>
            <person name="Teske A."/>
            <person name="Baker B.J."/>
        </authorList>
    </citation>
    <scope>NUCLEOTIDE SEQUENCE [LARGE SCALE GENOMIC DNA]</scope>
    <source>
        <strain evidence="3">B19_G9</strain>
    </source>
</reference>
<accession>A0A662DGW1</accession>
<comment type="subunit">
    <text evidence="2">Homodimer.</text>
</comment>
<dbReference type="GO" id="GO:0000287">
    <property type="term" value="F:magnesium ion binding"/>
    <property type="evidence" value="ECO:0007669"/>
    <property type="project" value="UniProtKB-UniRule"/>
</dbReference>
<feature type="binding site" evidence="2">
    <location>
        <position position="37"/>
    </location>
    <ligand>
        <name>substrate</name>
    </ligand>
</feature>
<dbReference type="InterPro" id="IPR001441">
    <property type="entry name" value="UPP_synth-like"/>
</dbReference>
<comment type="function">
    <text evidence="2">Catalyzes the condensation of isopentenyl diphosphate (IPP) with allylic pyrophosphates generating different type of terpenoids.</text>
</comment>
<sequence length="243" mass="28946">MSKGTVFSEKIPTHLAIIMDGNGRWAKQRGLPRTEGHRVGMEKIREIMDICQKKGIKILTLYAFSKQNWNRPKREVNFLMKKFENYLDTEVDTLMKKRVNFRVIGRVKELPFNLRKKIKKVMDKTKNNRDFFLNLAINYGGQEEIVDAVKIISRLVKESKVSPRKIDVEFFKRYLYTPDLPYPDLLIRTGGEFRVSNFLLWQIAYTEFWVTKVFWPDFKEEHLEEALIDFAKRERRFGAIKEE</sequence>
<dbReference type="PANTHER" id="PTHR10291:SF0">
    <property type="entry name" value="DEHYDRODOLICHYL DIPHOSPHATE SYNTHASE 2"/>
    <property type="match status" value="1"/>
</dbReference>
<keyword evidence="2" id="KW-0479">Metal-binding</keyword>
<keyword evidence="2" id="KW-0460">Magnesium</keyword>
<evidence type="ECO:0000313" key="3">
    <source>
        <dbReference type="EMBL" id="RLE13747.1"/>
    </source>
</evidence>
<comment type="caution">
    <text evidence="3">The sequence shown here is derived from an EMBL/GenBank/DDBJ whole genome shotgun (WGS) entry which is preliminary data.</text>
</comment>
<protein>
    <recommendedName>
        <fullName evidence="2">Isoprenyl transferase</fullName>
        <ecNumber evidence="2">2.5.1.-</ecNumber>
    </recommendedName>
</protein>
<comment type="caution">
    <text evidence="2">Lacks conserved residue(s) required for the propagation of feature annotation.</text>
</comment>
<organism evidence="3 4">
    <name type="scientific">Aerophobetes bacterium</name>
    <dbReference type="NCBI Taxonomy" id="2030807"/>
    <lineage>
        <taxon>Bacteria</taxon>
        <taxon>Candidatus Aerophobota</taxon>
    </lineage>
</organism>
<dbReference type="Pfam" id="PF01255">
    <property type="entry name" value="Prenyltransf"/>
    <property type="match status" value="1"/>
</dbReference>
<dbReference type="FunFam" id="3.40.1180.10:FF:000001">
    <property type="entry name" value="(2E,6E)-farnesyl-diphosphate-specific ditrans,polycis-undecaprenyl-diphosphate synthase"/>
    <property type="match status" value="1"/>
</dbReference>
<dbReference type="NCBIfam" id="TIGR00055">
    <property type="entry name" value="uppS"/>
    <property type="match status" value="1"/>
</dbReference>
<comment type="similarity">
    <text evidence="2">Belongs to the UPP synthase family.</text>
</comment>
<name>A0A662DGW1_UNCAE</name>
<feature type="binding site" evidence="2">
    <location>
        <position position="25"/>
    </location>
    <ligand>
        <name>substrate</name>
    </ligand>
</feature>
<dbReference type="PROSITE" id="PS01066">
    <property type="entry name" value="UPP_SYNTHASE"/>
    <property type="match status" value="1"/>
</dbReference>
<feature type="active site" evidence="2">
    <location>
        <position position="20"/>
    </location>
</feature>
<feature type="binding site" evidence="2">
    <location>
        <position position="20"/>
    </location>
    <ligand>
        <name>Mg(2+)</name>
        <dbReference type="ChEBI" id="CHEBI:18420"/>
    </ligand>
</feature>
<gene>
    <name evidence="3" type="ORF">DRI96_02525</name>
</gene>
<comment type="cofactor">
    <cofactor evidence="2">
        <name>Mg(2+)</name>
        <dbReference type="ChEBI" id="CHEBI:18420"/>
    </cofactor>
    <text evidence="2">Binds 2 magnesium ions per subunit.</text>
</comment>
<evidence type="ECO:0000313" key="4">
    <source>
        <dbReference type="Proteomes" id="UP000267654"/>
    </source>
</evidence>
<dbReference type="Gene3D" id="3.40.1180.10">
    <property type="entry name" value="Decaprenyl diphosphate synthase-like"/>
    <property type="match status" value="1"/>
</dbReference>
<dbReference type="InterPro" id="IPR036424">
    <property type="entry name" value="UPP_synth-like_sf"/>
</dbReference>
<feature type="active site" description="Proton acceptor" evidence="2">
    <location>
        <position position="68"/>
    </location>
</feature>
<dbReference type="SUPFAM" id="SSF64005">
    <property type="entry name" value="Undecaprenyl diphosphate synthase"/>
    <property type="match status" value="1"/>
</dbReference>
<keyword evidence="1 2" id="KW-0808">Transferase</keyword>
<dbReference type="GO" id="GO:0016094">
    <property type="term" value="P:polyprenol biosynthetic process"/>
    <property type="evidence" value="ECO:0007669"/>
    <property type="project" value="TreeGrafter"/>
</dbReference>
<dbReference type="PANTHER" id="PTHR10291">
    <property type="entry name" value="DEHYDRODOLICHYL DIPHOSPHATE SYNTHASE FAMILY MEMBER"/>
    <property type="match status" value="1"/>
</dbReference>
<dbReference type="EC" id="2.5.1.-" evidence="2"/>
<dbReference type="InterPro" id="IPR018520">
    <property type="entry name" value="UPP_synth-like_CS"/>
</dbReference>